<dbReference type="Gene3D" id="3.40.50.280">
    <property type="entry name" value="Cobalamin-binding domain"/>
    <property type="match status" value="1"/>
</dbReference>
<sequence length="544" mass="64750">MKTLITTLNSKFIHKSLSLRLLYVATKNYHNVDFCEYTIKEDLDKITNEIIAMNNQVVAFSVYIWNVELIKILCSKLKKENKELIIILGGPEVSYEIDYFLDNFDIDYVISGEGEIVFKQLLDCLENKQPIDIQGVSSKDNRDYRQSKPVDLSYIESLESPYLLKRDLADMSKRVLYFETSRGCPYQCQYCLSSLEKGLRFFSLDYLKKQINLLMKTDVKIIKLLDRSFNAKTEHALAILKYIFENYREGVQFQFEINGDVLDQRIIDYINDYAPESLLRFEIGIQSTYEPTNEIVKRYQDFKRLSEVIRQLQTNHKIDFHLDLIAGLPLENLERFAKSFDDVFSFYPKELQLGFLKLLRGTSLRKEASKYGYVYDSKPPYELIYSNDLTKNDIHKIHLVEDMLEKYWNSGKMPITMNKVMKQVASPFYFFLNLGQYYQEHNFKRINFQNDELFRYLNEYLDNKYLDELIEDYLLLAKIKPKRWWDATLDKENSRKILHMLIKKYNLNQEDIFRYSIIEELENCYIIATYKNYQVTVNKYPKTS</sequence>
<dbReference type="EMBL" id="NFLB01000002">
    <property type="protein sequence ID" value="OUQ06220.1"/>
    <property type="molecule type" value="Genomic_DNA"/>
</dbReference>
<reference evidence="9" key="1">
    <citation type="submission" date="2017-04" db="EMBL/GenBank/DDBJ databases">
        <title>Function of individual gut microbiota members based on whole genome sequencing of pure cultures obtained from chicken caecum.</title>
        <authorList>
            <person name="Medvecky M."/>
            <person name="Cejkova D."/>
            <person name="Polansky O."/>
            <person name="Karasova D."/>
            <person name="Kubasova T."/>
            <person name="Cizek A."/>
            <person name="Rychlik I."/>
        </authorList>
    </citation>
    <scope>NUCLEOTIDE SEQUENCE [LARGE SCALE GENOMIC DNA]</scope>
    <source>
        <strain evidence="9">An149</strain>
    </source>
</reference>
<keyword evidence="4" id="KW-0408">Iron</keyword>
<dbReference type="GO" id="GO:0046872">
    <property type="term" value="F:metal ion binding"/>
    <property type="evidence" value="ECO:0007669"/>
    <property type="project" value="UniProtKB-KW"/>
</dbReference>
<protein>
    <submittedName>
        <fullName evidence="8">B12-binding domain-containing radical SAM protein</fullName>
    </submittedName>
</protein>
<evidence type="ECO:0000259" key="6">
    <source>
        <dbReference type="PROSITE" id="PS51332"/>
    </source>
</evidence>
<feature type="domain" description="B12-binding" evidence="6">
    <location>
        <begin position="1"/>
        <end position="132"/>
    </location>
</feature>
<dbReference type="GO" id="GO:0051536">
    <property type="term" value="F:iron-sulfur cluster binding"/>
    <property type="evidence" value="ECO:0007669"/>
    <property type="project" value="UniProtKB-KW"/>
</dbReference>
<dbReference type="InterPro" id="IPR006638">
    <property type="entry name" value="Elp3/MiaA/NifB-like_rSAM"/>
</dbReference>
<dbReference type="Proteomes" id="UP000196258">
    <property type="component" value="Unassembled WGS sequence"/>
</dbReference>
<evidence type="ECO:0000256" key="2">
    <source>
        <dbReference type="ARBA" id="ARBA00022691"/>
    </source>
</evidence>
<dbReference type="Pfam" id="PF04055">
    <property type="entry name" value="Radical_SAM"/>
    <property type="match status" value="1"/>
</dbReference>
<comment type="caution">
    <text evidence="8">The sequence shown here is derived from an EMBL/GenBank/DDBJ whole genome shotgun (WGS) entry which is preliminary data.</text>
</comment>
<dbReference type="AlphaFoldDB" id="A0A1Y4EHG5"/>
<proteinExistence type="predicted"/>
<evidence type="ECO:0000259" key="7">
    <source>
        <dbReference type="PROSITE" id="PS51918"/>
    </source>
</evidence>
<evidence type="ECO:0000256" key="3">
    <source>
        <dbReference type="ARBA" id="ARBA00022723"/>
    </source>
</evidence>
<dbReference type="PANTHER" id="PTHR43409">
    <property type="entry name" value="ANAEROBIC MAGNESIUM-PROTOPORPHYRIN IX MONOMETHYL ESTER CYCLASE-RELATED"/>
    <property type="match status" value="1"/>
</dbReference>
<dbReference type="Pfam" id="PF02310">
    <property type="entry name" value="B12-binding"/>
    <property type="match status" value="1"/>
</dbReference>
<dbReference type="SFLD" id="SFLDS00029">
    <property type="entry name" value="Radical_SAM"/>
    <property type="match status" value="1"/>
</dbReference>
<evidence type="ECO:0000256" key="5">
    <source>
        <dbReference type="ARBA" id="ARBA00023014"/>
    </source>
</evidence>
<dbReference type="InterPro" id="IPR023404">
    <property type="entry name" value="rSAM_horseshoe"/>
</dbReference>
<evidence type="ECO:0000256" key="1">
    <source>
        <dbReference type="ARBA" id="ARBA00001966"/>
    </source>
</evidence>
<dbReference type="InterPro" id="IPR006158">
    <property type="entry name" value="Cobalamin-bd"/>
</dbReference>
<dbReference type="CDD" id="cd01335">
    <property type="entry name" value="Radical_SAM"/>
    <property type="match status" value="1"/>
</dbReference>
<dbReference type="Pfam" id="PF13311">
    <property type="entry name" value="DUF4080"/>
    <property type="match status" value="1"/>
</dbReference>
<gene>
    <name evidence="8" type="ORF">B5E91_02820</name>
</gene>
<evidence type="ECO:0000313" key="9">
    <source>
        <dbReference type="Proteomes" id="UP000196258"/>
    </source>
</evidence>
<dbReference type="RefSeq" id="WP_087254818.1">
    <property type="nucleotide sequence ID" value="NZ_CALURN010000002.1"/>
</dbReference>
<evidence type="ECO:0000256" key="4">
    <source>
        <dbReference type="ARBA" id="ARBA00023004"/>
    </source>
</evidence>
<dbReference type="InterPro" id="IPR058240">
    <property type="entry name" value="rSAM_sf"/>
</dbReference>
<dbReference type="GO" id="GO:0003824">
    <property type="term" value="F:catalytic activity"/>
    <property type="evidence" value="ECO:0007669"/>
    <property type="project" value="InterPro"/>
</dbReference>
<dbReference type="Gene3D" id="3.80.30.20">
    <property type="entry name" value="tm_1862 like domain"/>
    <property type="match status" value="1"/>
</dbReference>
<dbReference type="InterPro" id="IPR051198">
    <property type="entry name" value="BchE-like"/>
</dbReference>
<dbReference type="GO" id="GO:0031419">
    <property type="term" value="F:cobalamin binding"/>
    <property type="evidence" value="ECO:0007669"/>
    <property type="project" value="InterPro"/>
</dbReference>
<dbReference type="InterPro" id="IPR025288">
    <property type="entry name" value="DUF4080"/>
</dbReference>
<accession>A0A1Y4EHG5</accession>
<name>A0A1Y4EHG5_9FIRM</name>
<dbReference type="PROSITE" id="PS51918">
    <property type="entry name" value="RADICAL_SAM"/>
    <property type="match status" value="1"/>
</dbReference>
<evidence type="ECO:0000313" key="8">
    <source>
        <dbReference type="EMBL" id="OUQ06220.1"/>
    </source>
</evidence>
<keyword evidence="2" id="KW-0949">S-adenosyl-L-methionine</keyword>
<dbReference type="InterPro" id="IPR007197">
    <property type="entry name" value="rSAM"/>
</dbReference>
<dbReference type="SUPFAM" id="SSF102114">
    <property type="entry name" value="Radical SAM enzymes"/>
    <property type="match status" value="1"/>
</dbReference>
<keyword evidence="5" id="KW-0411">Iron-sulfur</keyword>
<dbReference type="GO" id="GO:0005829">
    <property type="term" value="C:cytosol"/>
    <property type="evidence" value="ECO:0007669"/>
    <property type="project" value="TreeGrafter"/>
</dbReference>
<keyword evidence="3" id="KW-0479">Metal-binding</keyword>
<dbReference type="SFLD" id="SFLDG01082">
    <property type="entry name" value="B12-binding_domain_containing"/>
    <property type="match status" value="1"/>
</dbReference>
<comment type="cofactor">
    <cofactor evidence="1">
        <name>[4Fe-4S] cluster</name>
        <dbReference type="ChEBI" id="CHEBI:49883"/>
    </cofactor>
</comment>
<dbReference type="SMART" id="SM00729">
    <property type="entry name" value="Elp3"/>
    <property type="match status" value="1"/>
</dbReference>
<dbReference type="PROSITE" id="PS51332">
    <property type="entry name" value="B12_BINDING"/>
    <property type="match status" value="1"/>
</dbReference>
<feature type="domain" description="Radical SAM core" evidence="7">
    <location>
        <begin position="170"/>
        <end position="410"/>
    </location>
</feature>
<dbReference type="PANTHER" id="PTHR43409:SF16">
    <property type="entry name" value="SLR0320 PROTEIN"/>
    <property type="match status" value="1"/>
</dbReference>
<organism evidence="8 9">
    <name type="scientific">Thomasclavelia spiroformis</name>
    <dbReference type="NCBI Taxonomy" id="29348"/>
    <lineage>
        <taxon>Bacteria</taxon>
        <taxon>Bacillati</taxon>
        <taxon>Bacillota</taxon>
        <taxon>Erysipelotrichia</taxon>
        <taxon>Erysipelotrichales</taxon>
        <taxon>Coprobacillaceae</taxon>
        <taxon>Thomasclavelia</taxon>
    </lineage>
</organism>